<dbReference type="PATRIC" id="fig|942150.3.peg.1870"/>
<sequence>MKIAIGPKIKDQREQREWSQQVLAEKLRVSRQTISKWELGKSYPDLESLVMLAQLFGVSADYLLGMTQPVAKRPWYRVWFRKGSKETMGTTENHSVKWYSSGQARAKAATAIMMDLVANLNQTTERPFRELIGNYYRELVQQQSGSNMYVFERMGIEISACLRKNGIVLSPENAKRVDQLIAMNYVRYL</sequence>
<reference evidence="3 4" key="1">
    <citation type="journal article" date="2015" name="Genome Announc.">
        <title>Expanding the biotechnology potential of lactobacilli through comparative genomics of 213 strains and associated genera.</title>
        <authorList>
            <person name="Sun Z."/>
            <person name="Harris H.M."/>
            <person name="McCann A."/>
            <person name="Guo C."/>
            <person name="Argimon S."/>
            <person name="Zhang W."/>
            <person name="Yang X."/>
            <person name="Jeffery I.B."/>
            <person name="Cooney J.C."/>
            <person name="Kagawa T.F."/>
            <person name="Liu W."/>
            <person name="Song Y."/>
            <person name="Salvetti E."/>
            <person name="Wrobel A."/>
            <person name="Rasinkangas P."/>
            <person name="Parkhill J."/>
            <person name="Rea M.C."/>
            <person name="O'Sullivan O."/>
            <person name="Ritari J."/>
            <person name="Douillard F.P."/>
            <person name="Paul Ross R."/>
            <person name="Yang R."/>
            <person name="Briner A.E."/>
            <person name="Felis G.E."/>
            <person name="de Vos W.M."/>
            <person name="Barrangou R."/>
            <person name="Klaenhammer T.R."/>
            <person name="Caufield P.W."/>
            <person name="Cui Y."/>
            <person name="Zhang H."/>
            <person name="O'Toole P.W."/>
        </authorList>
    </citation>
    <scope>NUCLEOTIDE SEQUENCE [LARGE SCALE GENOMIC DNA]</scope>
    <source>
        <strain evidence="3 4">LMG 26013</strain>
    </source>
</reference>
<dbReference type="SMART" id="SM00530">
    <property type="entry name" value="HTH_XRE"/>
    <property type="match status" value="1"/>
</dbReference>
<comment type="caution">
    <text evidence="3">The sequence shown here is derived from an EMBL/GenBank/DDBJ whole genome shotgun (WGS) entry which is preliminary data.</text>
</comment>
<dbReference type="InterPro" id="IPR053739">
    <property type="entry name" value="Bact_Immunity_Domain_sf"/>
</dbReference>
<proteinExistence type="predicted"/>
<dbReference type="Gene3D" id="1.10.260.40">
    <property type="entry name" value="lambda repressor-like DNA-binding domains"/>
    <property type="match status" value="1"/>
</dbReference>
<dbReference type="Pfam" id="PF01381">
    <property type="entry name" value="HTH_3"/>
    <property type="match status" value="1"/>
</dbReference>
<gene>
    <name evidence="3" type="ORF">IV64_GL001799</name>
</gene>
<protein>
    <submittedName>
        <fullName evidence="3">Transcription regulator</fullName>
    </submittedName>
</protein>
<dbReference type="PANTHER" id="PTHR46558:SF15">
    <property type="entry name" value="HELIX-TURN-HELIX DOMAIN PROTEIN"/>
    <property type="match status" value="1"/>
</dbReference>
<evidence type="ECO:0000313" key="4">
    <source>
        <dbReference type="Proteomes" id="UP000051783"/>
    </source>
</evidence>
<dbReference type="RefSeq" id="WP_057705145.1">
    <property type="nucleotide sequence ID" value="NZ_JQCL01000001.1"/>
</dbReference>
<name>A0A0R2MMM2_9LACO</name>
<feature type="domain" description="HTH cro/C1-type" evidence="2">
    <location>
        <begin position="9"/>
        <end position="63"/>
    </location>
</feature>
<dbReference type="PANTHER" id="PTHR46558">
    <property type="entry name" value="TRACRIPTIONAL REGULATORY PROTEIN-RELATED-RELATED"/>
    <property type="match status" value="1"/>
</dbReference>
<organism evidence="3 4">
    <name type="scientific">Lactiplantibacillus xiangfangensis</name>
    <dbReference type="NCBI Taxonomy" id="942150"/>
    <lineage>
        <taxon>Bacteria</taxon>
        <taxon>Bacillati</taxon>
        <taxon>Bacillota</taxon>
        <taxon>Bacilli</taxon>
        <taxon>Lactobacillales</taxon>
        <taxon>Lactobacillaceae</taxon>
        <taxon>Lactiplantibacillus</taxon>
    </lineage>
</organism>
<dbReference type="EMBL" id="JQCL01000001">
    <property type="protein sequence ID" value="KRO14951.1"/>
    <property type="molecule type" value="Genomic_DNA"/>
</dbReference>
<evidence type="ECO:0000256" key="1">
    <source>
        <dbReference type="ARBA" id="ARBA00023125"/>
    </source>
</evidence>
<dbReference type="AlphaFoldDB" id="A0A0R2MMM2"/>
<dbReference type="STRING" id="942150.IV64_GL001799"/>
<dbReference type="SUPFAM" id="SSF47413">
    <property type="entry name" value="lambda repressor-like DNA-binding domains"/>
    <property type="match status" value="1"/>
</dbReference>
<dbReference type="CDD" id="cd00093">
    <property type="entry name" value="HTH_XRE"/>
    <property type="match status" value="1"/>
</dbReference>
<dbReference type="PROSITE" id="PS50943">
    <property type="entry name" value="HTH_CROC1"/>
    <property type="match status" value="1"/>
</dbReference>
<dbReference type="GO" id="GO:0003677">
    <property type="term" value="F:DNA binding"/>
    <property type="evidence" value="ECO:0007669"/>
    <property type="project" value="UniProtKB-KW"/>
</dbReference>
<keyword evidence="4" id="KW-1185">Reference proteome</keyword>
<evidence type="ECO:0000259" key="2">
    <source>
        <dbReference type="PROSITE" id="PS50943"/>
    </source>
</evidence>
<dbReference type="InterPro" id="IPR010982">
    <property type="entry name" value="Lambda_DNA-bd_dom_sf"/>
</dbReference>
<evidence type="ECO:0000313" key="3">
    <source>
        <dbReference type="EMBL" id="KRO14951.1"/>
    </source>
</evidence>
<keyword evidence="1" id="KW-0238">DNA-binding</keyword>
<dbReference type="Gene3D" id="1.20.1440.140">
    <property type="match status" value="1"/>
</dbReference>
<accession>A0A0R2MMM2</accession>
<dbReference type="OrthoDB" id="9805856at2"/>
<dbReference type="Proteomes" id="UP000051783">
    <property type="component" value="Unassembled WGS sequence"/>
</dbReference>
<dbReference type="InterPro" id="IPR001387">
    <property type="entry name" value="Cro/C1-type_HTH"/>
</dbReference>